<dbReference type="EMBL" id="CAICTM010001139">
    <property type="protein sequence ID" value="CAB9520855.1"/>
    <property type="molecule type" value="Genomic_DNA"/>
</dbReference>
<reference evidence="2" key="1">
    <citation type="submission" date="2020-06" db="EMBL/GenBank/DDBJ databases">
        <authorList>
            <consortium name="Plant Systems Biology data submission"/>
        </authorList>
    </citation>
    <scope>NUCLEOTIDE SEQUENCE</scope>
    <source>
        <strain evidence="2">D6</strain>
    </source>
</reference>
<dbReference type="Proteomes" id="UP001153069">
    <property type="component" value="Unassembled WGS sequence"/>
</dbReference>
<comment type="caution">
    <text evidence="2">The sequence shown here is derived from an EMBL/GenBank/DDBJ whole genome shotgun (WGS) entry which is preliminary data.</text>
</comment>
<dbReference type="Gene3D" id="3.80.10.10">
    <property type="entry name" value="Ribonuclease Inhibitor"/>
    <property type="match status" value="1"/>
</dbReference>
<evidence type="ECO:0000256" key="1">
    <source>
        <dbReference type="SAM" id="MobiDB-lite"/>
    </source>
</evidence>
<dbReference type="SUPFAM" id="SSF52047">
    <property type="entry name" value="RNI-like"/>
    <property type="match status" value="1"/>
</dbReference>
<evidence type="ECO:0000313" key="3">
    <source>
        <dbReference type="Proteomes" id="UP001153069"/>
    </source>
</evidence>
<feature type="region of interest" description="Disordered" evidence="1">
    <location>
        <begin position="430"/>
        <end position="455"/>
    </location>
</feature>
<dbReference type="AlphaFoldDB" id="A0A9N8HQ77"/>
<dbReference type="InterPro" id="IPR032675">
    <property type="entry name" value="LRR_dom_sf"/>
</dbReference>
<keyword evidence="3" id="KW-1185">Reference proteome</keyword>
<evidence type="ECO:0008006" key="4">
    <source>
        <dbReference type="Google" id="ProtNLM"/>
    </source>
</evidence>
<proteinExistence type="predicted"/>
<gene>
    <name evidence="2" type="ORF">SEMRO_1141_G245660.1</name>
</gene>
<protein>
    <recommendedName>
        <fullName evidence="4">RNI-like protein</fullName>
    </recommendedName>
</protein>
<sequence>MYLEITDEEDVVDAIVQINSKCDEGDDGSSCCAVNHLQIQLESPLQHLPPASLRRFFQVVRTKLPDTPVELHIASSSSLDASVNPPLGSSSRPNTTSTEALSLILRLVPNLHLLELCEVTLDGGPDLEGFKQAIVAQQGLTHVYLRNVQHANNNIDLRPLAEALSELPKLKALELYQVQFYSDSALNAQALALIAQSCHATRLEIMPCERHNIQEQGLAIGEGLLQNTRERLQELALLTKISPKQSVMYEDAVIASLARFVLASSNLQRLQLNVCETINLVPLADALMHNTSLTTLAICWDRCAVTSQRLQYPWKHRFTQTARQRNQSLRRNIQAWRRVLKDHNFGLERLDITMKDCHGVFGQEWKDSEIEFWLQLNRLGRQTVLREQSKANDWISTLSKCKDDTSSLFYFLSEQPRLCFESTTVSTRVNSSRRPRTEMKQSNFSGPKGKRQRIR</sequence>
<organism evidence="2 3">
    <name type="scientific">Seminavis robusta</name>
    <dbReference type="NCBI Taxonomy" id="568900"/>
    <lineage>
        <taxon>Eukaryota</taxon>
        <taxon>Sar</taxon>
        <taxon>Stramenopiles</taxon>
        <taxon>Ochrophyta</taxon>
        <taxon>Bacillariophyta</taxon>
        <taxon>Bacillariophyceae</taxon>
        <taxon>Bacillariophycidae</taxon>
        <taxon>Naviculales</taxon>
        <taxon>Naviculaceae</taxon>
        <taxon>Seminavis</taxon>
    </lineage>
</organism>
<accession>A0A9N8HQ77</accession>
<name>A0A9N8HQ77_9STRA</name>
<evidence type="ECO:0000313" key="2">
    <source>
        <dbReference type="EMBL" id="CAB9520855.1"/>
    </source>
</evidence>